<dbReference type="Proteomes" id="UP001519535">
    <property type="component" value="Unassembled WGS sequence"/>
</dbReference>
<dbReference type="PANTHER" id="PTHR30136">
    <property type="entry name" value="HELIX-TURN-HELIX TRANSCRIPTIONAL REGULATOR, ICLR FAMILY"/>
    <property type="match status" value="1"/>
</dbReference>
<gene>
    <name evidence="6" type="ORF">KIH27_12670</name>
</gene>
<keyword evidence="1" id="KW-0805">Transcription regulation</keyword>
<organism evidence="6 7">
    <name type="scientific">Mycolicibacter acidiphilus</name>
    <dbReference type="NCBI Taxonomy" id="2835306"/>
    <lineage>
        <taxon>Bacteria</taxon>
        <taxon>Bacillati</taxon>
        <taxon>Actinomycetota</taxon>
        <taxon>Actinomycetes</taxon>
        <taxon>Mycobacteriales</taxon>
        <taxon>Mycobacteriaceae</taxon>
        <taxon>Mycolicibacter</taxon>
    </lineage>
</organism>
<evidence type="ECO:0000256" key="3">
    <source>
        <dbReference type="ARBA" id="ARBA00023163"/>
    </source>
</evidence>
<dbReference type="PROSITE" id="PS51077">
    <property type="entry name" value="HTH_ICLR"/>
    <property type="match status" value="1"/>
</dbReference>
<name>A0ABS5RNE1_9MYCO</name>
<dbReference type="InterPro" id="IPR012794">
    <property type="entry name" value="PcaR_PcaU"/>
</dbReference>
<proteinExistence type="predicted"/>
<protein>
    <submittedName>
        <fullName evidence="6">Helix-turn-helix domain-containing protein</fullName>
    </submittedName>
</protein>
<dbReference type="InterPro" id="IPR036388">
    <property type="entry name" value="WH-like_DNA-bd_sf"/>
</dbReference>
<dbReference type="SUPFAM" id="SSF55781">
    <property type="entry name" value="GAF domain-like"/>
    <property type="match status" value="1"/>
</dbReference>
<reference evidence="6 7" key="1">
    <citation type="submission" date="2021-05" db="EMBL/GenBank/DDBJ databases">
        <title>Mycobacterium acidophilum sp. nov., an extremely acid-tolerant member of the genus Mycobacterium.</title>
        <authorList>
            <person name="Xia J."/>
        </authorList>
    </citation>
    <scope>NUCLEOTIDE SEQUENCE [LARGE SCALE GENOMIC DNA]</scope>
    <source>
        <strain evidence="6 7">M1</strain>
    </source>
</reference>
<evidence type="ECO:0000256" key="2">
    <source>
        <dbReference type="ARBA" id="ARBA00023125"/>
    </source>
</evidence>
<dbReference type="SUPFAM" id="SSF46785">
    <property type="entry name" value="Winged helix' DNA-binding domain"/>
    <property type="match status" value="1"/>
</dbReference>
<keyword evidence="7" id="KW-1185">Reference proteome</keyword>
<dbReference type="InterPro" id="IPR029016">
    <property type="entry name" value="GAF-like_dom_sf"/>
</dbReference>
<sequence>MAVQQDETDSASPSGDYVQSLARGLSVIRAFSDEFPRQTISDVARRCDLSRPAARRFLLTLVQLGYVATDGSAFWLTPQVLELGSSYLSSLSLPDLAQPHLTELSAAINESSSVAVLDGYDIVYVARVQVRRIMATTIVVGTRLAAPATAMGRVLLAGLPKARRDECLRTIPLVTYSSGTPASRDELAHELELVATQGFCIIDHQTDFGLRSVAAPIRDRNQNTVAAVSVSASSMTYSADAVRTELLPQVLAAAEKISIDIAHTEIGLVNLHATN</sequence>
<dbReference type="Gene3D" id="3.30.450.40">
    <property type="match status" value="1"/>
</dbReference>
<comment type="caution">
    <text evidence="6">The sequence shown here is derived from an EMBL/GenBank/DDBJ whole genome shotgun (WGS) entry which is preliminary data.</text>
</comment>
<dbReference type="InterPro" id="IPR014757">
    <property type="entry name" value="Tscrpt_reg_IclR_C"/>
</dbReference>
<dbReference type="InterPro" id="IPR005471">
    <property type="entry name" value="Tscrpt_reg_IclR_N"/>
</dbReference>
<dbReference type="NCBIfam" id="TIGR02431">
    <property type="entry name" value="pcaR_pcaU"/>
    <property type="match status" value="1"/>
</dbReference>
<dbReference type="PANTHER" id="PTHR30136:SF34">
    <property type="entry name" value="TRANSCRIPTIONAL REGULATOR"/>
    <property type="match status" value="1"/>
</dbReference>
<evidence type="ECO:0000259" key="5">
    <source>
        <dbReference type="PROSITE" id="PS51078"/>
    </source>
</evidence>
<accession>A0ABS5RNE1</accession>
<dbReference type="SMART" id="SM00346">
    <property type="entry name" value="HTH_ICLR"/>
    <property type="match status" value="1"/>
</dbReference>
<dbReference type="Pfam" id="PF01614">
    <property type="entry name" value="IclR_C"/>
    <property type="match status" value="1"/>
</dbReference>
<feature type="domain" description="HTH iclR-type" evidence="4">
    <location>
        <begin position="18"/>
        <end position="78"/>
    </location>
</feature>
<dbReference type="InterPro" id="IPR050707">
    <property type="entry name" value="HTH_MetabolicPath_Reg"/>
</dbReference>
<keyword evidence="3" id="KW-0804">Transcription</keyword>
<evidence type="ECO:0000259" key="4">
    <source>
        <dbReference type="PROSITE" id="PS51077"/>
    </source>
</evidence>
<dbReference type="RefSeq" id="WP_214093311.1">
    <property type="nucleotide sequence ID" value="NZ_JAHCLR010000023.1"/>
</dbReference>
<dbReference type="EMBL" id="JAHCLR010000023">
    <property type="protein sequence ID" value="MBS9534439.1"/>
    <property type="molecule type" value="Genomic_DNA"/>
</dbReference>
<evidence type="ECO:0000313" key="7">
    <source>
        <dbReference type="Proteomes" id="UP001519535"/>
    </source>
</evidence>
<dbReference type="Pfam" id="PF09339">
    <property type="entry name" value="HTH_IclR"/>
    <property type="match status" value="1"/>
</dbReference>
<dbReference type="PROSITE" id="PS51078">
    <property type="entry name" value="ICLR_ED"/>
    <property type="match status" value="1"/>
</dbReference>
<evidence type="ECO:0000256" key="1">
    <source>
        <dbReference type="ARBA" id="ARBA00023015"/>
    </source>
</evidence>
<dbReference type="InterPro" id="IPR036390">
    <property type="entry name" value="WH_DNA-bd_sf"/>
</dbReference>
<feature type="domain" description="IclR-ED" evidence="5">
    <location>
        <begin position="79"/>
        <end position="263"/>
    </location>
</feature>
<evidence type="ECO:0000313" key="6">
    <source>
        <dbReference type="EMBL" id="MBS9534439.1"/>
    </source>
</evidence>
<dbReference type="Gene3D" id="1.10.10.10">
    <property type="entry name" value="Winged helix-like DNA-binding domain superfamily/Winged helix DNA-binding domain"/>
    <property type="match status" value="1"/>
</dbReference>
<keyword evidence="2" id="KW-0238">DNA-binding</keyword>